<dbReference type="GO" id="GO:0005829">
    <property type="term" value="C:cytosol"/>
    <property type="evidence" value="ECO:0007669"/>
    <property type="project" value="TreeGrafter"/>
</dbReference>
<feature type="active site" description="For GATase activity" evidence="8">
    <location>
        <position position="2"/>
    </location>
</feature>
<evidence type="ECO:0000256" key="1">
    <source>
        <dbReference type="ARBA" id="ARBA00005187"/>
    </source>
</evidence>
<sequence length="621" mass="72311">MCGIAGSTIELLGFCPEKTLQKMGDVLKHRGPDDNGIYINKHIGLVHRRLSIIDLSQKAKQPMISADKNTVIVFNGEIYNYLELREELEKKGYTFQTKSDTEVLLYLYQDEQENCLYKLRGMFAFAIWDNKRKLLFLARDRIGKKPLFYYHDEKNFAFASEIKSLLQIPTITKDIEYTALIDYLKYLYIPDPKTIYKSIFKLKPGHYLLFQNEKIQIKKYWDIDFSQFLKGSLDDILEELLALLKESVKYRLISDVPLGAFLSGGLDSSAIVALMSKLSNKPVITCSIGFNDNKHDETPYARKVAKFFNTDHHEYFVKENIIDIVKKLPSFFDEPFADSSAIPTYYVSKLARQAVTVALSGDGGDENFGGYEKYVIDYYENLVRRWFPKSFLAIIYSLSQNGKNIIFKKIRSLTGNALVDPVKAYYQTNTFLSDYELEMLLSDGVKIKTKSYNPFDITANYFLKINSDHHLSRLLYTDLKTYLPGDILVKVDRMSMANSLEVRAPFLDHKLIEFAARIPPNLKIKGRNKKYILKKLFKKILPPNIINRKKHGFTVPLNSWFRKELKEMGEKYLLKKKYMEDFFNINELKRIWTNHQTKRINAGTTLWSLLMFSLWYDTYLS</sequence>
<dbReference type="Gene3D" id="3.60.20.10">
    <property type="entry name" value="Glutamine Phosphoribosylpyrophosphate, subunit 1, domain 1"/>
    <property type="match status" value="1"/>
</dbReference>
<dbReference type="PANTHER" id="PTHR43284:SF1">
    <property type="entry name" value="ASPARAGINE SYNTHETASE"/>
    <property type="match status" value="1"/>
</dbReference>
<keyword evidence="8" id="KW-0028">Amino-acid biosynthesis</keyword>
<feature type="binding site" evidence="9">
    <location>
        <begin position="360"/>
        <end position="361"/>
    </location>
    <ligand>
        <name>ATP</name>
        <dbReference type="ChEBI" id="CHEBI:30616"/>
    </ligand>
</feature>
<keyword evidence="12" id="KW-0436">Ligase</keyword>
<keyword evidence="4 9" id="KW-0547">Nucleotide-binding</keyword>
<reference evidence="12" key="1">
    <citation type="journal article" date="2020" name="mSystems">
        <title>Genome- and Community-Level Interaction Insights into Carbon Utilization and Element Cycling Functions of Hydrothermarchaeota in Hydrothermal Sediment.</title>
        <authorList>
            <person name="Zhou Z."/>
            <person name="Liu Y."/>
            <person name="Xu W."/>
            <person name="Pan J."/>
            <person name="Luo Z.H."/>
            <person name="Li M."/>
        </authorList>
    </citation>
    <scope>NUCLEOTIDE SEQUENCE [LARGE SCALE GENOMIC DNA]</scope>
    <source>
        <strain evidence="12">HyVt-113</strain>
    </source>
</reference>
<dbReference type="InterPro" id="IPR029055">
    <property type="entry name" value="Ntn_hydrolases_N"/>
</dbReference>
<dbReference type="Pfam" id="PF00733">
    <property type="entry name" value="Asn_synthase"/>
    <property type="match status" value="1"/>
</dbReference>
<evidence type="ECO:0000313" key="12">
    <source>
        <dbReference type="EMBL" id="HDD35455.1"/>
    </source>
</evidence>
<accession>A0A7V0IA07</accession>
<dbReference type="InterPro" id="IPR001962">
    <property type="entry name" value="Asn_synthase"/>
</dbReference>
<dbReference type="SUPFAM" id="SSF56235">
    <property type="entry name" value="N-terminal nucleophile aminohydrolases (Ntn hydrolases)"/>
    <property type="match status" value="1"/>
</dbReference>
<evidence type="ECO:0000256" key="6">
    <source>
        <dbReference type="ARBA" id="ARBA00022962"/>
    </source>
</evidence>
<dbReference type="CDD" id="cd01991">
    <property type="entry name" value="Asn_synthase_B_C"/>
    <property type="match status" value="1"/>
</dbReference>
<dbReference type="NCBIfam" id="TIGR01536">
    <property type="entry name" value="asn_synth_AEB"/>
    <property type="match status" value="1"/>
</dbReference>
<comment type="pathway">
    <text evidence="1">Amino-acid biosynthesis; L-asparagine biosynthesis; L-asparagine from L-aspartate (L-Gln route): step 1/1.</text>
</comment>
<evidence type="ECO:0000256" key="9">
    <source>
        <dbReference type="PIRSR" id="PIRSR001589-2"/>
    </source>
</evidence>
<dbReference type="Proteomes" id="UP000885706">
    <property type="component" value="Unassembled WGS sequence"/>
</dbReference>
<dbReference type="GO" id="GO:0004066">
    <property type="term" value="F:asparagine synthase (glutamine-hydrolyzing) activity"/>
    <property type="evidence" value="ECO:0007669"/>
    <property type="project" value="UniProtKB-EC"/>
</dbReference>
<dbReference type="InterPro" id="IPR006426">
    <property type="entry name" value="Asn_synth_AEB"/>
</dbReference>
<dbReference type="PANTHER" id="PTHR43284">
    <property type="entry name" value="ASPARAGINE SYNTHETASE (GLUTAMINE-HYDROLYZING)"/>
    <property type="match status" value="1"/>
</dbReference>
<dbReference type="InterPro" id="IPR051786">
    <property type="entry name" value="ASN_synthetase/amidase"/>
</dbReference>
<feature type="binding site" evidence="9">
    <location>
        <position position="288"/>
    </location>
    <ligand>
        <name>ATP</name>
        <dbReference type="ChEBI" id="CHEBI:30616"/>
    </ligand>
</feature>
<dbReference type="PROSITE" id="PS51278">
    <property type="entry name" value="GATASE_TYPE_2"/>
    <property type="match status" value="1"/>
</dbReference>
<dbReference type="GO" id="GO:0006529">
    <property type="term" value="P:asparagine biosynthetic process"/>
    <property type="evidence" value="ECO:0007669"/>
    <property type="project" value="UniProtKB-KW"/>
</dbReference>
<dbReference type="EMBL" id="DQWQ01000069">
    <property type="protein sequence ID" value="HDD35455.1"/>
    <property type="molecule type" value="Genomic_DNA"/>
</dbReference>
<evidence type="ECO:0000256" key="8">
    <source>
        <dbReference type="PIRSR" id="PIRSR001589-1"/>
    </source>
</evidence>
<dbReference type="CDD" id="cd00712">
    <property type="entry name" value="AsnB"/>
    <property type="match status" value="1"/>
</dbReference>
<evidence type="ECO:0000256" key="2">
    <source>
        <dbReference type="ARBA" id="ARBA00005752"/>
    </source>
</evidence>
<evidence type="ECO:0000256" key="4">
    <source>
        <dbReference type="ARBA" id="ARBA00022741"/>
    </source>
</evidence>
<organism evidence="12">
    <name type="scientific">Desulfofervidus auxilii</name>
    <dbReference type="NCBI Taxonomy" id="1621989"/>
    <lineage>
        <taxon>Bacteria</taxon>
        <taxon>Pseudomonadati</taxon>
        <taxon>Thermodesulfobacteriota</taxon>
        <taxon>Candidatus Desulfofervidia</taxon>
        <taxon>Candidatus Desulfofervidales</taxon>
        <taxon>Candidatus Desulfofervidaceae</taxon>
        <taxon>Candidatus Desulfofervidus</taxon>
    </lineage>
</organism>
<protein>
    <recommendedName>
        <fullName evidence="3">asparagine synthase (glutamine-hydrolyzing)</fullName>
        <ecNumber evidence="3">6.3.5.4</ecNumber>
    </recommendedName>
</protein>
<dbReference type="InterPro" id="IPR017932">
    <property type="entry name" value="GATase_2_dom"/>
</dbReference>
<dbReference type="InterPro" id="IPR014729">
    <property type="entry name" value="Rossmann-like_a/b/a_fold"/>
</dbReference>
<evidence type="ECO:0000256" key="10">
    <source>
        <dbReference type="PIRSR" id="PIRSR001589-3"/>
    </source>
</evidence>
<comment type="similarity">
    <text evidence="2">Belongs to the asparagine synthetase family.</text>
</comment>
<evidence type="ECO:0000256" key="7">
    <source>
        <dbReference type="ARBA" id="ARBA00048741"/>
    </source>
</evidence>
<dbReference type="AlphaFoldDB" id="A0A7V0IA07"/>
<proteinExistence type="inferred from homology"/>
<dbReference type="InterPro" id="IPR033738">
    <property type="entry name" value="AsnB_N"/>
</dbReference>
<evidence type="ECO:0000256" key="3">
    <source>
        <dbReference type="ARBA" id="ARBA00012737"/>
    </source>
</evidence>
<dbReference type="EC" id="6.3.5.4" evidence="3"/>
<feature type="domain" description="Glutamine amidotransferase type-2" evidence="11">
    <location>
        <begin position="2"/>
        <end position="213"/>
    </location>
</feature>
<feature type="binding site" evidence="9">
    <location>
        <position position="100"/>
    </location>
    <ligand>
        <name>L-glutamine</name>
        <dbReference type="ChEBI" id="CHEBI:58359"/>
    </ligand>
</feature>
<keyword evidence="5 9" id="KW-0067">ATP-binding</keyword>
<gene>
    <name evidence="12" type="primary">asnB</name>
    <name evidence="12" type="ORF">ENF30_01505</name>
</gene>
<keyword evidence="6 8" id="KW-0315">Glutamine amidotransferase</keyword>
<comment type="catalytic activity">
    <reaction evidence="7">
        <text>L-aspartate + L-glutamine + ATP + H2O = L-asparagine + L-glutamate + AMP + diphosphate + H(+)</text>
        <dbReference type="Rhea" id="RHEA:12228"/>
        <dbReference type="ChEBI" id="CHEBI:15377"/>
        <dbReference type="ChEBI" id="CHEBI:15378"/>
        <dbReference type="ChEBI" id="CHEBI:29985"/>
        <dbReference type="ChEBI" id="CHEBI:29991"/>
        <dbReference type="ChEBI" id="CHEBI:30616"/>
        <dbReference type="ChEBI" id="CHEBI:33019"/>
        <dbReference type="ChEBI" id="CHEBI:58048"/>
        <dbReference type="ChEBI" id="CHEBI:58359"/>
        <dbReference type="ChEBI" id="CHEBI:456215"/>
        <dbReference type="EC" id="6.3.5.4"/>
    </reaction>
</comment>
<evidence type="ECO:0000259" key="11">
    <source>
        <dbReference type="PROSITE" id="PS51278"/>
    </source>
</evidence>
<dbReference type="PIRSF" id="PIRSF001589">
    <property type="entry name" value="Asn_synthetase_glu-h"/>
    <property type="match status" value="1"/>
</dbReference>
<keyword evidence="8" id="KW-0061">Asparagine biosynthesis</keyword>
<dbReference type="SUPFAM" id="SSF52402">
    <property type="entry name" value="Adenine nucleotide alpha hydrolases-like"/>
    <property type="match status" value="1"/>
</dbReference>
<feature type="site" description="Important for beta-aspartyl-AMP intermediate formation" evidence="10">
    <location>
        <position position="362"/>
    </location>
</feature>
<comment type="caution">
    <text evidence="12">The sequence shown here is derived from an EMBL/GenBank/DDBJ whole genome shotgun (WGS) entry which is preliminary data.</text>
</comment>
<dbReference type="GO" id="GO:0005524">
    <property type="term" value="F:ATP binding"/>
    <property type="evidence" value="ECO:0007669"/>
    <property type="project" value="UniProtKB-KW"/>
</dbReference>
<dbReference type="Gene3D" id="3.40.50.620">
    <property type="entry name" value="HUPs"/>
    <property type="match status" value="1"/>
</dbReference>
<name>A0A7V0IA07_DESA2</name>
<dbReference type="Pfam" id="PF13537">
    <property type="entry name" value="GATase_7"/>
    <property type="match status" value="1"/>
</dbReference>
<evidence type="ECO:0000256" key="5">
    <source>
        <dbReference type="ARBA" id="ARBA00022840"/>
    </source>
</evidence>